<feature type="binding site" evidence="1">
    <location>
        <position position="313"/>
    </location>
    <ligand>
        <name>Mg(2+)</name>
        <dbReference type="ChEBI" id="CHEBI:18420"/>
    </ligand>
</feature>
<keyword evidence="1" id="KW-0533">Nickel</keyword>
<keyword evidence="1" id="KW-0408">Iron</keyword>
<keyword evidence="3" id="KW-1185">Reference proteome</keyword>
<dbReference type="Pfam" id="PF00374">
    <property type="entry name" value="NiFeSe_Hases"/>
    <property type="match status" value="1"/>
</dbReference>
<proteinExistence type="predicted"/>
<feature type="binding site" evidence="1">
    <location>
        <position position="354"/>
    </location>
    <ligand>
        <name>Ni(2+)</name>
        <dbReference type="ChEBI" id="CHEBI:49786"/>
    </ligand>
</feature>
<accession>A0A4R1BIQ2</accession>
<dbReference type="InterPro" id="IPR050867">
    <property type="entry name" value="NiFe/NiFeSe_hydrgnase_LSU"/>
</dbReference>
<dbReference type="GO" id="GO:0016151">
    <property type="term" value="F:nickel cation binding"/>
    <property type="evidence" value="ECO:0007669"/>
    <property type="project" value="InterPro"/>
</dbReference>
<name>A0A4R1BIQ2_9PROT</name>
<comment type="cofactor">
    <cofactor evidence="1">
        <name>Fe cation</name>
        <dbReference type="ChEBI" id="CHEBI:24875"/>
    </cofactor>
</comment>
<keyword evidence="1" id="KW-0479">Metal-binding</keyword>
<evidence type="ECO:0000256" key="1">
    <source>
        <dbReference type="PIRSR" id="PIRSR601501-1"/>
    </source>
</evidence>
<keyword evidence="1" id="KW-0460">Magnesium</keyword>
<comment type="cofactor">
    <cofactor evidence="1">
        <name>Ni(2+)</name>
        <dbReference type="ChEBI" id="CHEBI:49786"/>
    </cofactor>
</comment>
<evidence type="ECO:0008006" key="4">
    <source>
        <dbReference type="Google" id="ProtNLM"/>
    </source>
</evidence>
<organism evidence="2 3">
    <name type="scientific">Parasulfuritortus cantonensis</name>
    <dbReference type="NCBI Taxonomy" id="2528202"/>
    <lineage>
        <taxon>Bacteria</taxon>
        <taxon>Pseudomonadati</taxon>
        <taxon>Pseudomonadota</taxon>
        <taxon>Betaproteobacteria</taxon>
        <taxon>Nitrosomonadales</taxon>
        <taxon>Thiobacillaceae</taxon>
        <taxon>Parasulfuritortus</taxon>
    </lineage>
</organism>
<feature type="binding site" evidence="1">
    <location>
        <position position="357"/>
    </location>
    <ligand>
        <name>Fe cation</name>
        <dbReference type="ChEBI" id="CHEBI:24875"/>
    </ligand>
</feature>
<dbReference type="PANTHER" id="PTHR42958">
    <property type="entry name" value="HYDROGENASE-2 LARGE CHAIN"/>
    <property type="match status" value="1"/>
</dbReference>
<gene>
    <name evidence="2" type="ORF">EZJ19_04270</name>
</gene>
<comment type="caution">
    <text evidence="2">The sequence shown here is derived from an EMBL/GenBank/DDBJ whole genome shotgun (WGS) entry which is preliminary data.</text>
</comment>
<dbReference type="Proteomes" id="UP000295443">
    <property type="component" value="Unassembled WGS sequence"/>
</dbReference>
<reference evidence="2 3" key="1">
    <citation type="submission" date="2019-03" db="EMBL/GenBank/DDBJ databases">
        <title>Genome sequence of Thiobacillaceae bacterium LSR1, a sulfur-oxidizing bacterium isolated from freshwater sediment.</title>
        <authorList>
            <person name="Li S."/>
        </authorList>
    </citation>
    <scope>NUCLEOTIDE SEQUENCE [LARGE SCALE GENOMIC DNA]</scope>
    <source>
        <strain evidence="2 3">LSR1</strain>
    </source>
</reference>
<evidence type="ECO:0000313" key="3">
    <source>
        <dbReference type="Proteomes" id="UP000295443"/>
    </source>
</evidence>
<dbReference type="InterPro" id="IPR001501">
    <property type="entry name" value="Ni-dep_hyd_lsu"/>
</dbReference>
<dbReference type="InterPro" id="IPR029014">
    <property type="entry name" value="NiFe-Hase_large"/>
</dbReference>
<dbReference type="OrthoDB" id="9157196at2"/>
<dbReference type="AlphaFoldDB" id="A0A4R1BIQ2"/>
<evidence type="ECO:0000313" key="2">
    <source>
        <dbReference type="EMBL" id="TCJ17173.1"/>
    </source>
</evidence>
<dbReference type="PANTHER" id="PTHR42958:SF4">
    <property type="entry name" value="HYDROGENASE EXPRESSION_FORMATION PROTEIN HUPK"/>
    <property type="match status" value="1"/>
</dbReference>
<sequence length="364" mass="37600">MIGLPEGRIDVALTRRPGRPPEVAIASTRRPLAQRLLAGQTPERAVQLVGMLFSLCGQAQRSAAELATEAAAGRPAAGPGPDRAGRILAEMAHEHAWRLLLDWPRQAGLADAAADLRRLRPTGAGLDRALLADLVAGSVLGEAPAAWLERVSGPDGLAAFDAWRNAGATLPARLCAGLEREAAVAAPALLPPLAGLEAAAIEAVARQALADEDYAMRPRLAGARVETGALARGRAEPLLRAWSAARGAGFGARMLARLLELVRLAVRPADAGAGLAAAWNPAPGLGIAAVETARGLLIHAVALESGRVARYAIVAPTEWNFQPDGPLAAALRGLPDAADLAARARRMVLAMDPCVACGIEVSDA</sequence>
<dbReference type="EMBL" id="SJZB01000014">
    <property type="protein sequence ID" value="TCJ17173.1"/>
    <property type="molecule type" value="Genomic_DNA"/>
</dbReference>
<protein>
    <recommendedName>
        <fullName evidence="4">Ni,Fe-hydrogenase I large subunit</fullName>
    </recommendedName>
</protein>
<dbReference type="RefSeq" id="WP_131445056.1">
    <property type="nucleotide sequence ID" value="NZ_SJZB01000014.1"/>
</dbReference>
<dbReference type="Gene3D" id="1.10.645.10">
    <property type="entry name" value="Cytochrome-c3 Hydrogenase, chain B"/>
    <property type="match status" value="2"/>
</dbReference>
<dbReference type="SUPFAM" id="SSF56762">
    <property type="entry name" value="HydB/Nqo4-like"/>
    <property type="match status" value="1"/>
</dbReference>